<accession>B7Q1M9</accession>
<dbReference type="EMBL" id="ABJB010760342">
    <property type="status" value="NOT_ANNOTATED_CDS"/>
    <property type="molecule type" value="Genomic_DNA"/>
</dbReference>
<protein>
    <submittedName>
        <fullName evidence="1 2">Uncharacterized protein</fullName>
    </submittedName>
</protein>
<proteinExistence type="predicted"/>
<gene>
    <name evidence="1" type="ORF">IscW_ISCW020237</name>
</gene>
<evidence type="ECO:0000313" key="3">
    <source>
        <dbReference type="Proteomes" id="UP000001555"/>
    </source>
</evidence>
<reference evidence="2" key="2">
    <citation type="submission" date="2020-05" db="UniProtKB">
        <authorList>
            <consortium name="EnsemblMetazoa"/>
        </authorList>
    </citation>
    <scope>IDENTIFICATION</scope>
    <source>
        <strain evidence="2">wikel</strain>
    </source>
</reference>
<dbReference type="VEuPathDB" id="VectorBase:ISCW020237"/>
<keyword evidence="3" id="KW-1185">Reference proteome</keyword>
<name>B7Q1M9_IXOSC</name>
<dbReference type="Proteomes" id="UP000001555">
    <property type="component" value="Unassembled WGS sequence"/>
</dbReference>
<dbReference type="EMBL" id="DS838300">
    <property type="protein sequence ID" value="EEC12744.1"/>
    <property type="molecule type" value="Genomic_DNA"/>
</dbReference>
<dbReference type="PaxDb" id="6945-B7Q1M9"/>
<dbReference type="AlphaFoldDB" id="B7Q1M9"/>
<evidence type="ECO:0000313" key="1">
    <source>
        <dbReference type="EMBL" id="EEC12744.1"/>
    </source>
</evidence>
<evidence type="ECO:0000313" key="2">
    <source>
        <dbReference type="EnsemblMetazoa" id="ISCW020237-PA"/>
    </source>
</evidence>
<dbReference type="EnsemblMetazoa" id="ISCW020237-RA">
    <property type="protein sequence ID" value="ISCW020237-PA"/>
    <property type="gene ID" value="ISCW020237"/>
</dbReference>
<organism>
    <name type="scientific">Ixodes scapularis</name>
    <name type="common">Black-legged tick</name>
    <name type="synonym">Deer tick</name>
    <dbReference type="NCBI Taxonomy" id="6945"/>
    <lineage>
        <taxon>Eukaryota</taxon>
        <taxon>Metazoa</taxon>
        <taxon>Ecdysozoa</taxon>
        <taxon>Arthropoda</taxon>
        <taxon>Chelicerata</taxon>
        <taxon>Arachnida</taxon>
        <taxon>Acari</taxon>
        <taxon>Parasitiformes</taxon>
        <taxon>Ixodida</taxon>
        <taxon>Ixodoidea</taxon>
        <taxon>Ixodidae</taxon>
        <taxon>Ixodinae</taxon>
        <taxon>Ixodes</taxon>
    </lineage>
</organism>
<dbReference type="VEuPathDB" id="VectorBase:ISCI020237"/>
<sequence>MNDLGVAVPSAMTEAASTMTSQQEDSVPSAVATVASRHCDCDQNAHSKDDNLHDVAVISAGTLG</sequence>
<reference evidence="1 3" key="1">
    <citation type="submission" date="2008-03" db="EMBL/GenBank/DDBJ databases">
        <title>Annotation of Ixodes scapularis.</title>
        <authorList>
            <consortium name="Ixodes scapularis Genome Project Consortium"/>
            <person name="Caler E."/>
            <person name="Hannick L.I."/>
            <person name="Bidwell S."/>
            <person name="Joardar V."/>
            <person name="Thiagarajan M."/>
            <person name="Amedeo P."/>
            <person name="Galinsky K.J."/>
            <person name="Schobel S."/>
            <person name="Inman J."/>
            <person name="Hostetler J."/>
            <person name="Miller J."/>
            <person name="Hammond M."/>
            <person name="Megy K."/>
            <person name="Lawson D."/>
            <person name="Kodira C."/>
            <person name="Sutton G."/>
            <person name="Meyer J."/>
            <person name="Hill C.A."/>
            <person name="Birren B."/>
            <person name="Nene V."/>
            <person name="Collins F."/>
            <person name="Alarcon-Chaidez F."/>
            <person name="Wikel S."/>
            <person name="Strausberg R."/>
        </authorList>
    </citation>
    <scope>NUCLEOTIDE SEQUENCE [LARGE SCALE GENOMIC DNA]</scope>
    <source>
        <strain evidence="3">Wikel</strain>
        <strain evidence="1">Wikel colony</strain>
    </source>
</reference>
<dbReference type="HOGENOM" id="CLU_2870095_0_0_1"/>
<dbReference type="InParanoid" id="B7Q1M9"/>